<evidence type="ECO:0000259" key="5">
    <source>
        <dbReference type="PROSITE" id="PS50956"/>
    </source>
</evidence>
<evidence type="ECO:0000256" key="3">
    <source>
        <dbReference type="ARBA" id="ARBA00023159"/>
    </source>
</evidence>
<dbReference type="PROSITE" id="PS00519">
    <property type="entry name" value="HTH_ASNC_1"/>
    <property type="match status" value="1"/>
</dbReference>
<keyword evidence="3" id="KW-0010">Activator</keyword>
<dbReference type="InterPro" id="IPR019885">
    <property type="entry name" value="Tscrpt_reg_HTH_AsnC-type_CS"/>
</dbReference>
<evidence type="ECO:0000256" key="1">
    <source>
        <dbReference type="ARBA" id="ARBA00023015"/>
    </source>
</evidence>
<dbReference type="Proteomes" id="UP000237718">
    <property type="component" value="Unassembled WGS sequence"/>
</dbReference>
<dbReference type="Pfam" id="PF01037">
    <property type="entry name" value="AsnC_trans_reg"/>
    <property type="match status" value="1"/>
</dbReference>
<dbReference type="AlphaFoldDB" id="A0A2T1AEZ2"/>
<evidence type="ECO:0000313" key="6">
    <source>
        <dbReference type="EMBL" id="PRZ46908.1"/>
    </source>
</evidence>
<dbReference type="SUPFAM" id="SSF46785">
    <property type="entry name" value="Winged helix' DNA-binding domain"/>
    <property type="match status" value="1"/>
</dbReference>
<evidence type="ECO:0000313" key="7">
    <source>
        <dbReference type="Proteomes" id="UP000237718"/>
    </source>
</evidence>
<dbReference type="InterPro" id="IPR019887">
    <property type="entry name" value="Tscrpt_reg_AsnC/Lrp_C"/>
</dbReference>
<evidence type="ECO:0000256" key="2">
    <source>
        <dbReference type="ARBA" id="ARBA00023125"/>
    </source>
</evidence>
<dbReference type="SMART" id="SM00344">
    <property type="entry name" value="HTH_ASNC"/>
    <property type="match status" value="1"/>
</dbReference>
<dbReference type="InterPro" id="IPR036390">
    <property type="entry name" value="WH_DNA-bd_sf"/>
</dbReference>
<dbReference type="InterPro" id="IPR036388">
    <property type="entry name" value="WH-like_DNA-bd_sf"/>
</dbReference>
<keyword evidence="2" id="KW-0238">DNA-binding</keyword>
<keyword evidence="1" id="KW-0805">Transcription regulation</keyword>
<organism evidence="6 7">
    <name type="scientific">Tritonibacter scottomollicae</name>
    <name type="common">Epibacterium scottomollicae</name>
    <dbReference type="NCBI Taxonomy" id="483013"/>
    <lineage>
        <taxon>Bacteria</taxon>
        <taxon>Pseudomonadati</taxon>
        <taxon>Pseudomonadota</taxon>
        <taxon>Alphaproteobacteria</taxon>
        <taxon>Rhodobacterales</taxon>
        <taxon>Paracoccaceae</taxon>
        <taxon>Tritonibacter</taxon>
    </lineage>
</organism>
<dbReference type="GO" id="GO:0006355">
    <property type="term" value="P:regulation of DNA-templated transcription"/>
    <property type="evidence" value="ECO:0007669"/>
    <property type="project" value="UniProtKB-ARBA"/>
</dbReference>
<dbReference type="PANTHER" id="PTHR30154">
    <property type="entry name" value="LEUCINE-RESPONSIVE REGULATORY PROTEIN"/>
    <property type="match status" value="1"/>
</dbReference>
<dbReference type="GO" id="GO:0043565">
    <property type="term" value="F:sequence-specific DNA binding"/>
    <property type="evidence" value="ECO:0007669"/>
    <property type="project" value="InterPro"/>
</dbReference>
<feature type="domain" description="HTH asnC-type" evidence="5">
    <location>
        <begin position="30"/>
        <end position="90"/>
    </location>
</feature>
<dbReference type="InterPro" id="IPR019888">
    <property type="entry name" value="Tscrpt_reg_AsnC-like"/>
</dbReference>
<comment type="caution">
    <text evidence="6">The sequence shown here is derived from an EMBL/GenBank/DDBJ whole genome shotgun (WGS) entry which is preliminary data.</text>
</comment>
<reference evidence="6 7" key="1">
    <citation type="submission" date="2018-03" db="EMBL/GenBank/DDBJ databases">
        <title>Genomic Encyclopedia of Archaeal and Bacterial Type Strains, Phase II (KMG-II): from individual species to whole genera.</title>
        <authorList>
            <person name="Goeker M."/>
        </authorList>
    </citation>
    <scope>NUCLEOTIDE SEQUENCE [LARGE SCALE GENOMIC DNA]</scope>
    <source>
        <strain evidence="6 7">DSM 25328</strain>
    </source>
</reference>
<sequence>MRNTLPRDRANEIANLHRYRVFTQQMAKSDRINQHILRELTSDGRLSNLELAERVGLSPSACLRRVQELERDGVITGYRAVLDPQAMGVGFVTYIGVGLGEHTKEAQEAFERAMRNAPEVVECHNITGTIEYLLRVECADLKSYKQFHTEILGTSPFVTAITTYVVMGSPKDQRA</sequence>
<dbReference type="GO" id="GO:0005829">
    <property type="term" value="C:cytosol"/>
    <property type="evidence" value="ECO:0007669"/>
    <property type="project" value="TreeGrafter"/>
</dbReference>
<dbReference type="SUPFAM" id="SSF54909">
    <property type="entry name" value="Dimeric alpha+beta barrel"/>
    <property type="match status" value="1"/>
</dbReference>
<proteinExistence type="predicted"/>
<dbReference type="Pfam" id="PF13412">
    <property type="entry name" value="HTH_24"/>
    <property type="match status" value="1"/>
</dbReference>
<dbReference type="InterPro" id="IPR011991">
    <property type="entry name" value="ArsR-like_HTH"/>
</dbReference>
<accession>A0A2T1AEZ2</accession>
<dbReference type="PANTHER" id="PTHR30154:SF0">
    <property type="entry name" value="LEUCINE-RESPONSIVE REGULATORY PROTEIN"/>
    <property type="match status" value="1"/>
</dbReference>
<keyword evidence="4" id="KW-0804">Transcription</keyword>
<dbReference type="GO" id="GO:0043201">
    <property type="term" value="P:response to L-leucine"/>
    <property type="evidence" value="ECO:0007669"/>
    <property type="project" value="TreeGrafter"/>
</dbReference>
<evidence type="ECO:0000256" key="4">
    <source>
        <dbReference type="ARBA" id="ARBA00023163"/>
    </source>
</evidence>
<protein>
    <submittedName>
        <fullName evidence="6">AsnC family transcriptional regulator</fullName>
    </submittedName>
</protein>
<dbReference type="Gene3D" id="3.30.70.920">
    <property type="match status" value="1"/>
</dbReference>
<dbReference type="CDD" id="cd00090">
    <property type="entry name" value="HTH_ARSR"/>
    <property type="match status" value="1"/>
</dbReference>
<dbReference type="EMBL" id="PVUF01000008">
    <property type="protein sequence ID" value="PRZ46908.1"/>
    <property type="molecule type" value="Genomic_DNA"/>
</dbReference>
<gene>
    <name evidence="6" type="ORF">CLV89_10854</name>
</gene>
<dbReference type="InterPro" id="IPR000485">
    <property type="entry name" value="AsnC-type_HTH_dom"/>
</dbReference>
<name>A0A2T1AEZ2_TRISK</name>
<dbReference type="PRINTS" id="PR00033">
    <property type="entry name" value="HTHASNC"/>
</dbReference>
<dbReference type="GO" id="GO:0006524">
    <property type="term" value="P:alanine catabolic process"/>
    <property type="evidence" value="ECO:0007669"/>
    <property type="project" value="TreeGrafter"/>
</dbReference>
<dbReference type="InterPro" id="IPR011008">
    <property type="entry name" value="Dimeric_a/b-barrel"/>
</dbReference>
<dbReference type="Gene3D" id="1.10.10.10">
    <property type="entry name" value="Winged helix-like DNA-binding domain superfamily/Winged helix DNA-binding domain"/>
    <property type="match status" value="1"/>
</dbReference>
<dbReference type="PROSITE" id="PS50956">
    <property type="entry name" value="HTH_ASNC_2"/>
    <property type="match status" value="1"/>
</dbReference>